<dbReference type="EMBL" id="CP118734">
    <property type="protein sequence ID" value="WNY49651.1"/>
    <property type="molecule type" value="Genomic_DNA"/>
</dbReference>
<comment type="similarity">
    <text evidence="1">Belongs to the ABC transporter superfamily.</text>
</comment>
<keyword evidence="3" id="KW-0547">Nucleotide-binding</keyword>
<proteinExistence type="inferred from homology"/>
<evidence type="ECO:0000256" key="3">
    <source>
        <dbReference type="ARBA" id="ARBA00022741"/>
    </source>
</evidence>
<reference evidence="6 7" key="1">
    <citation type="submission" date="2023-02" db="EMBL/GenBank/DDBJ databases">
        <title>Streptococcus sp. Genome Sequencing and Assembly.</title>
        <authorList>
            <person name="Shore S.M."/>
            <person name="Nicholson T.L."/>
        </authorList>
    </citation>
    <scope>NUCLEOTIDE SEQUENCE [LARGE SCALE GENOMIC DNA]</scope>
    <source>
        <strain evidence="6 7">29892</strain>
    </source>
</reference>
<dbReference type="Proteomes" id="UP001301526">
    <property type="component" value="Chromosome"/>
</dbReference>
<dbReference type="SUPFAM" id="SSF52540">
    <property type="entry name" value="P-loop containing nucleoside triphosphate hydrolases"/>
    <property type="match status" value="1"/>
</dbReference>
<evidence type="ECO:0000259" key="5">
    <source>
        <dbReference type="PROSITE" id="PS50893"/>
    </source>
</evidence>
<evidence type="ECO:0000256" key="2">
    <source>
        <dbReference type="ARBA" id="ARBA00022448"/>
    </source>
</evidence>
<organism evidence="6 7">
    <name type="scientific">Streptococcus iners subsp. hyiners</name>
    <dbReference type="NCBI Taxonomy" id="3028083"/>
    <lineage>
        <taxon>Bacteria</taxon>
        <taxon>Bacillati</taxon>
        <taxon>Bacillota</taxon>
        <taxon>Bacilli</taxon>
        <taxon>Lactobacillales</taxon>
        <taxon>Streptococcaceae</taxon>
        <taxon>Streptococcus</taxon>
        <taxon>Streptococcus iners</taxon>
    </lineage>
</organism>
<gene>
    <name evidence="6" type="ORF">PW220_03140</name>
</gene>
<feature type="domain" description="ABC transporter" evidence="5">
    <location>
        <begin position="8"/>
        <end position="228"/>
    </location>
</feature>
<dbReference type="Gene3D" id="3.40.50.300">
    <property type="entry name" value="P-loop containing nucleotide triphosphate hydrolases"/>
    <property type="match status" value="1"/>
</dbReference>
<accession>A0AA96VJR2</accession>
<dbReference type="InterPro" id="IPR003439">
    <property type="entry name" value="ABC_transporter-like_ATP-bd"/>
</dbReference>
<sequence>MNRENVLLRIEGMSKVYGQQAAVDQVSFAIQRGEICGLVGQNGAGKTTLIRILSGLIFPSAGQLVYPKPVKMGAIIESPTLYPNMSAWDNLMYAALQLSLENPTERIKQVLDLVGLGDVDRKKKVKNFSLGMRQRMSIALAIIDFPEFLILDEPINGLDPSGIKEVRDIILRLRDEYGMTVLISSHILSELELLADRFVIMHKGKVIRDLTRADLAAVVARKLYLDTADNAAVKAYLEEKGLEVSLEEAGLVLDADEHVQSLIDLVGQSGIEILEIYRQGQHLEEYYLSLLN</sequence>
<dbReference type="PANTHER" id="PTHR43335">
    <property type="entry name" value="ABC TRANSPORTER, ATP-BINDING PROTEIN"/>
    <property type="match status" value="1"/>
</dbReference>
<dbReference type="Pfam" id="PF00005">
    <property type="entry name" value="ABC_tran"/>
    <property type="match status" value="1"/>
</dbReference>
<dbReference type="PROSITE" id="PS50893">
    <property type="entry name" value="ABC_TRANSPORTER_2"/>
    <property type="match status" value="1"/>
</dbReference>
<dbReference type="PROSITE" id="PS00211">
    <property type="entry name" value="ABC_TRANSPORTER_1"/>
    <property type="match status" value="1"/>
</dbReference>
<dbReference type="GO" id="GO:0005524">
    <property type="term" value="F:ATP binding"/>
    <property type="evidence" value="ECO:0007669"/>
    <property type="project" value="UniProtKB-KW"/>
</dbReference>
<keyword evidence="4 6" id="KW-0067">ATP-binding</keyword>
<dbReference type="InterPro" id="IPR027417">
    <property type="entry name" value="P-loop_NTPase"/>
</dbReference>
<evidence type="ECO:0000313" key="7">
    <source>
        <dbReference type="Proteomes" id="UP001301526"/>
    </source>
</evidence>
<dbReference type="SMART" id="SM00382">
    <property type="entry name" value="AAA"/>
    <property type="match status" value="1"/>
</dbReference>
<dbReference type="InterPro" id="IPR003593">
    <property type="entry name" value="AAA+_ATPase"/>
</dbReference>
<protein>
    <submittedName>
        <fullName evidence="6">ATP-binding cassette domain-containing protein</fullName>
    </submittedName>
</protein>
<keyword evidence="7" id="KW-1185">Reference proteome</keyword>
<dbReference type="InterPro" id="IPR017871">
    <property type="entry name" value="ABC_transporter-like_CS"/>
</dbReference>
<dbReference type="GO" id="GO:0016887">
    <property type="term" value="F:ATP hydrolysis activity"/>
    <property type="evidence" value="ECO:0007669"/>
    <property type="project" value="InterPro"/>
</dbReference>
<evidence type="ECO:0000256" key="4">
    <source>
        <dbReference type="ARBA" id="ARBA00022840"/>
    </source>
</evidence>
<dbReference type="PANTHER" id="PTHR43335:SF4">
    <property type="entry name" value="ABC TRANSPORTER, ATP-BINDING PROTEIN"/>
    <property type="match status" value="1"/>
</dbReference>
<dbReference type="AlphaFoldDB" id="A0AA96VJR2"/>
<evidence type="ECO:0000256" key="1">
    <source>
        <dbReference type="ARBA" id="ARBA00005417"/>
    </source>
</evidence>
<dbReference type="RefSeq" id="WP_248054651.1">
    <property type="nucleotide sequence ID" value="NZ_CP118734.1"/>
</dbReference>
<name>A0AA96VJR2_9STRE</name>
<evidence type="ECO:0000313" key="6">
    <source>
        <dbReference type="EMBL" id="WNY49651.1"/>
    </source>
</evidence>
<keyword evidence="2" id="KW-0813">Transport</keyword>